<feature type="chain" id="PRO_5034346907" description="DUF4468 domain-containing protein" evidence="1">
    <location>
        <begin position="24"/>
        <end position="235"/>
    </location>
</feature>
<keyword evidence="3" id="KW-1185">Reference proteome</keyword>
<dbReference type="Proteomes" id="UP000320585">
    <property type="component" value="Chromosome"/>
</dbReference>
<keyword evidence="1" id="KW-0732">Signal</keyword>
<dbReference type="EMBL" id="AP019697">
    <property type="protein sequence ID" value="BBK25342.1"/>
    <property type="molecule type" value="Genomic_DNA"/>
</dbReference>
<protein>
    <recommendedName>
        <fullName evidence="4">DUF4468 domain-containing protein</fullName>
    </recommendedName>
</protein>
<evidence type="ECO:0000313" key="2">
    <source>
        <dbReference type="EMBL" id="BBK25342.1"/>
    </source>
</evidence>
<organism evidence="2 3">
    <name type="scientific">Dialister hominis</name>
    <dbReference type="NCBI Taxonomy" id="2582419"/>
    <lineage>
        <taxon>Bacteria</taxon>
        <taxon>Bacillati</taxon>
        <taxon>Bacillota</taxon>
        <taxon>Negativicutes</taxon>
        <taxon>Veillonellales</taxon>
        <taxon>Veillonellaceae</taxon>
        <taxon>Dialister</taxon>
    </lineage>
</organism>
<proteinExistence type="predicted"/>
<evidence type="ECO:0008006" key="4">
    <source>
        <dbReference type="Google" id="ProtNLM"/>
    </source>
</evidence>
<dbReference type="GeneID" id="92716504"/>
<reference evidence="3" key="1">
    <citation type="submission" date="2019-05" db="EMBL/GenBank/DDBJ databases">
        <title>Complete genome sequencing of Dialister sp. strain 5BBH33.</title>
        <authorList>
            <person name="Sakamoto M."/>
            <person name="Murakami T."/>
            <person name="Mori H."/>
        </authorList>
    </citation>
    <scope>NUCLEOTIDE SEQUENCE [LARGE SCALE GENOMIC DNA]</scope>
    <source>
        <strain evidence="3">5BBH33</strain>
    </source>
</reference>
<feature type="signal peptide" evidence="1">
    <location>
        <begin position="1"/>
        <end position="23"/>
    </location>
</feature>
<dbReference type="KEGG" id="dho:Dia5BBH33_12770"/>
<dbReference type="AlphaFoldDB" id="A0A8D4UUP8"/>
<evidence type="ECO:0000256" key="1">
    <source>
        <dbReference type="SAM" id="SignalP"/>
    </source>
</evidence>
<dbReference type="RefSeq" id="WP_143332605.1">
    <property type="nucleotide sequence ID" value="NZ_AP019697.1"/>
</dbReference>
<name>A0A8D4UUP8_9FIRM</name>
<sequence length="235" mass="26059">MKKKLWIPLLVSALTLMSLTANADYAKWTDPTHSFKADHTIYTSVVNTDVLSKKMALEGRSFQVIFNQKAAEVKGLKIITAPLQGAIAVLPGNSTDDASAAAPSDEVSTSAVRIPQAAVDAKAALYAVPTVTRCEKLVSVVPAHTEWTTKEIHETVCDKNGYKDVVHKIPFPEQIPEKQYVTMYLTVRFDVYSMKTGALVFTSEDARDRLDDSNFNGLFTRIVERFFKNLKSEIN</sequence>
<dbReference type="OrthoDB" id="1665130at2"/>
<accession>A0A8D4UUP8</accession>
<evidence type="ECO:0000313" key="3">
    <source>
        <dbReference type="Proteomes" id="UP000320585"/>
    </source>
</evidence>
<gene>
    <name evidence="2" type="ORF">Dia5BBH33_12770</name>
</gene>